<keyword evidence="2" id="KW-1185">Reference proteome</keyword>
<protein>
    <recommendedName>
        <fullName evidence="3">Remorin C-terminal domain-containing protein</fullName>
    </recommendedName>
</protein>
<evidence type="ECO:0000313" key="1">
    <source>
        <dbReference type="EMBL" id="KAK5775652.1"/>
    </source>
</evidence>
<comment type="caution">
    <text evidence="1">The sequence shown here is derived from an EMBL/GenBank/DDBJ whole genome shotgun (WGS) entry which is preliminary data.</text>
</comment>
<accession>A0ABR0MQU9</accession>
<sequence>MKLNKLKEQVANAETTKAQALVQLERAKKPPRKSHTNSKTVNESKDCAIKATEDARKRLSRLKNRILVFF</sequence>
<proteinExistence type="predicted"/>
<name>A0ABR0MQU9_GOSAR</name>
<dbReference type="Proteomes" id="UP001358586">
    <property type="component" value="Chromosome 12"/>
</dbReference>
<gene>
    <name evidence="1" type="ORF">PVK06_043570</name>
</gene>
<evidence type="ECO:0008006" key="3">
    <source>
        <dbReference type="Google" id="ProtNLM"/>
    </source>
</evidence>
<reference evidence="1 2" key="1">
    <citation type="submission" date="2023-03" db="EMBL/GenBank/DDBJ databases">
        <title>WGS of Gossypium arboreum.</title>
        <authorList>
            <person name="Yu D."/>
        </authorList>
    </citation>
    <scope>NUCLEOTIDE SEQUENCE [LARGE SCALE GENOMIC DNA]</scope>
    <source>
        <tissue evidence="1">Leaf</tissue>
    </source>
</reference>
<evidence type="ECO:0000313" key="2">
    <source>
        <dbReference type="Proteomes" id="UP001358586"/>
    </source>
</evidence>
<organism evidence="1 2">
    <name type="scientific">Gossypium arboreum</name>
    <name type="common">Tree cotton</name>
    <name type="synonym">Gossypium nanking</name>
    <dbReference type="NCBI Taxonomy" id="29729"/>
    <lineage>
        <taxon>Eukaryota</taxon>
        <taxon>Viridiplantae</taxon>
        <taxon>Streptophyta</taxon>
        <taxon>Embryophyta</taxon>
        <taxon>Tracheophyta</taxon>
        <taxon>Spermatophyta</taxon>
        <taxon>Magnoliopsida</taxon>
        <taxon>eudicotyledons</taxon>
        <taxon>Gunneridae</taxon>
        <taxon>Pentapetalae</taxon>
        <taxon>rosids</taxon>
        <taxon>malvids</taxon>
        <taxon>Malvales</taxon>
        <taxon>Malvaceae</taxon>
        <taxon>Malvoideae</taxon>
        <taxon>Gossypium</taxon>
    </lineage>
</organism>
<dbReference type="EMBL" id="JARKNE010000012">
    <property type="protein sequence ID" value="KAK5775652.1"/>
    <property type="molecule type" value="Genomic_DNA"/>
</dbReference>